<evidence type="ECO:0000256" key="4">
    <source>
        <dbReference type="ARBA" id="ARBA00022833"/>
    </source>
</evidence>
<dbReference type="EMBL" id="CP000473">
    <property type="protein sequence ID" value="ABJ88061.1"/>
    <property type="molecule type" value="Genomic_DNA"/>
</dbReference>
<organism evidence="9">
    <name type="scientific">Solibacter usitatus (strain Ellin6076)</name>
    <dbReference type="NCBI Taxonomy" id="234267"/>
    <lineage>
        <taxon>Bacteria</taxon>
        <taxon>Pseudomonadati</taxon>
        <taxon>Acidobacteriota</taxon>
        <taxon>Terriglobia</taxon>
        <taxon>Bryobacterales</taxon>
        <taxon>Solibacteraceae</taxon>
        <taxon>Candidatus Solibacter</taxon>
    </lineage>
</organism>
<dbReference type="GO" id="GO:0000166">
    <property type="term" value="F:nucleotide binding"/>
    <property type="evidence" value="ECO:0007669"/>
    <property type="project" value="InterPro"/>
</dbReference>
<comment type="similarity">
    <text evidence="2">Belongs to the zinc-containing alcohol dehydrogenase family.</text>
</comment>
<dbReference type="STRING" id="234267.Acid_7150"/>
<dbReference type="SUPFAM" id="SSF50129">
    <property type="entry name" value="GroES-like"/>
    <property type="match status" value="1"/>
</dbReference>
<keyword evidence="3" id="KW-0479">Metal-binding</keyword>
<protein>
    <submittedName>
        <fullName evidence="9">Oxidoreductase domain protein</fullName>
    </submittedName>
</protein>
<dbReference type="InterPro" id="IPR011032">
    <property type="entry name" value="GroES-like_sf"/>
</dbReference>
<dbReference type="HOGENOM" id="CLU_024115_0_0_0"/>
<proteinExistence type="inferred from homology"/>
<dbReference type="InterPro" id="IPR036291">
    <property type="entry name" value="NAD(P)-bd_dom_sf"/>
</dbReference>
<evidence type="ECO:0000259" key="7">
    <source>
        <dbReference type="Pfam" id="PF01408"/>
    </source>
</evidence>
<feature type="domain" description="Gfo/Idh/MocA-like oxidoreductase N-terminal" evidence="7">
    <location>
        <begin position="397"/>
        <end position="516"/>
    </location>
</feature>
<dbReference type="AlphaFoldDB" id="Q01QK9"/>
<evidence type="ECO:0000259" key="8">
    <source>
        <dbReference type="Pfam" id="PF22725"/>
    </source>
</evidence>
<dbReference type="InterPro" id="IPR000683">
    <property type="entry name" value="Gfo/Idh/MocA-like_OxRdtase_N"/>
</dbReference>
<comment type="cofactor">
    <cofactor evidence="1">
        <name>Zn(2+)</name>
        <dbReference type="ChEBI" id="CHEBI:29105"/>
    </cofactor>
</comment>
<accession>Q01QK9</accession>
<dbReference type="GO" id="GO:0046872">
    <property type="term" value="F:metal ion binding"/>
    <property type="evidence" value="ECO:0007669"/>
    <property type="project" value="UniProtKB-KW"/>
</dbReference>
<gene>
    <name evidence="9" type="ordered locus">Acid_7150</name>
</gene>
<name>Q01QK9_SOLUE</name>
<dbReference type="eggNOG" id="COG0673">
    <property type="taxonomic scope" value="Bacteria"/>
</dbReference>
<dbReference type="CDD" id="cd08255">
    <property type="entry name" value="2-desacetyl-2-hydroxyethyl_bacteriochlorophyllide_like"/>
    <property type="match status" value="1"/>
</dbReference>
<evidence type="ECO:0000256" key="3">
    <source>
        <dbReference type="ARBA" id="ARBA00022723"/>
    </source>
</evidence>
<evidence type="ECO:0000313" key="9">
    <source>
        <dbReference type="EMBL" id="ABJ88061.1"/>
    </source>
</evidence>
<dbReference type="SUPFAM" id="SSF55347">
    <property type="entry name" value="Glyceraldehyde-3-phosphate dehydrogenase-like, C-terminal domain"/>
    <property type="match status" value="1"/>
</dbReference>
<dbReference type="Gene3D" id="3.30.360.10">
    <property type="entry name" value="Dihydrodipicolinate Reductase, domain 2"/>
    <property type="match status" value="1"/>
</dbReference>
<dbReference type="Pfam" id="PF01408">
    <property type="entry name" value="GFO_IDH_MocA"/>
    <property type="match status" value="1"/>
</dbReference>
<dbReference type="GO" id="GO:0016491">
    <property type="term" value="F:oxidoreductase activity"/>
    <property type="evidence" value="ECO:0007669"/>
    <property type="project" value="UniProtKB-KW"/>
</dbReference>
<evidence type="ECO:0000256" key="2">
    <source>
        <dbReference type="ARBA" id="ARBA00008072"/>
    </source>
</evidence>
<dbReference type="Pfam" id="PF22725">
    <property type="entry name" value="GFO_IDH_MocA_C3"/>
    <property type="match status" value="1"/>
</dbReference>
<feature type="domain" description="GFO/IDH/MocA-like oxidoreductase" evidence="8">
    <location>
        <begin position="540"/>
        <end position="636"/>
    </location>
</feature>
<evidence type="ECO:0000259" key="6">
    <source>
        <dbReference type="Pfam" id="PF00107"/>
    </source>
</evidence>
<dbReference type="InParanoid" id="Q01QK9"/>
<keyword evidence="5" id="KW-0560">Oxidoreductase</keyword>
<sequence>MKQVIRKGLKDIIVDEVPDPGLIPHHVLVRPLYSLISSGTETASIHRDSLLSEVADNPGHLRKIWDVAMKTGPAATLAEVRAKFSEYAVLGYSGAGVVAARHATVTDLDIGERVAYGGEGTGHGETILVGRNLAARMPAGVAYEHACFATLGSIAMNAVRTARLELGDVVAVIGLGLVGQLVAQLVRQQGGVVVGIDLNAKRVDLARSLGADHGIAGASAVEGVRALTNGRGVDCAIVAAASKSPAPAQHALQLCRDRGRICIVGAVGMEFPWNDMYLKEIQLYMSRAYGPGSYDASYEKQGRDYPLPYVRWTENRNMEEFLRLMAAGRIDVRPLITHQFELDEAAKGYDTIFTPSADSLAVLLRYPAASASDPVAAFAPVSKVTTASAGRAKERVEFALVGAGNLAKWEHLPNLKKLPGVGLRAVYSAAGVRGKSYALRFGAEYACSDYDEVLKDPQIDAVLIASRNQHHAAQSLAALRAGKHVFVEKPMALTAEECQALCTAVAETGKQLTVGFNRRFAPYYRELKDNLKRRNSPAVVQCRINSPGISGSYWMADPAIGGAILGEACHFIDLMYWLLDSEPVSVSAYSLPTGKADPIGENNLVAAFHFADGSIGSLTYCTVGSKTSGGERVEIFAQGVGGFSEDFKQVGVHKGMRTSRSKIWPDKGYAAQMAEFAASIREGRAPAVTVYDGARATLGCLAMMASARDRTPVAMDSAASL</sequence>
<dbReference type="Gene3D" id="3.40.50.720">
    <property type="entry name" value="NAD(P)-binding Rossmann-like Domain"/>
    <property type="match status" value="2"/>
</dbReference>
<dbReference type="PANTHER" id="PTHR43350">
    <property type="entry name" value="NAD-DEPENDENT ALCOHOL DEHYDROGENASE"/>
    <property type="match status" value="1"/>
</dbReference>
<dbReference type="Pfam" id="PF00107">
    <property type="entry name" value="ADH_zinc_N"/>
    <property type="match status" value="1"/>
</dbReference>
<evidence type="ECO:0000256" key="1">
    <source>
        <dbReference type="ARBA" id="ARBA00001947"/>
    </source>
</evidence>
<dbReference type="PANTHER" id="PTHR43350:SF19">
    <property type="entry name" value="D-GULOSIDE 3-DEHYDROGENASE"/>
    <property type="match status" value="1"/>
</dbReference>
<dbReference type="InterPro" id="IPR055170">
    <property type="entry name" value="GFO_IDH_MocA-like_dom"/>
</dbReference>
<feature type="domain" description="Alcohol dehydrogenase-like C-terminal" evidence="6">
    <location>
        <begin position="178"/>
        <end position="295"/>
    </location>
</feature>
<dbReference type="eggNOG" id="COG1063">
    <property type="taxonomic scope" value="Bacteria"/>
</dbReference>
<reference evidence="9" key="1">
    <citation type="submission" date="2006-10" db="EMBL/GenBank/DDBJ databases">
        <title>Complete sequence of Solibacter usitatus Ellin6076.</title>
        <authorList>
            <consortium name="US DOE Joint Genome Institute"/>
            <person name="Copeland A."/>
            <person name="Lucas S."/>
            <person name="Lapidus A."/>
            <person name="Barry K."/>
            <person name="Detter J.C."/>
            <person name="Glavina del Rio T."/>
            <person name="Hammon N."/>
            <person name="Israni S."/>
            <person name="Dalin E."/>
            <person name="Tice H."/>
            <person name="Pitluck S."/>
            <person name="Thompson L.S."/>
            <person name="Brettin T."/>
            <person name="Bruce D."/>
            <person name="Han C."/>
            <person name="Tapia R."/>
            <person name="Gilna P."/>
            <person name="Schmutz J."/>
            <person name="Larimer F."/>
            <person name="Land M."/>
            <person name="Hauser L."/>
            <person name="Kyrpides N."/>
            <person name="Mikhailova N."/>
            <person name="Janssen P.H."/>
            <person name="Kuske C.R."/>
            <person name="Richardson P."/>
        </authorList>
    </citation>
    <scope>NUCLEOTIDE SEQUENCE</scope>
    <source>
        <strain evidence="9">Ellin6076</strain>
    </source>
</reference>
<evidence type="ECO:0000256" key="5">
    <source>
        <dbReference type="ARBA" id="ARBA00023002"/>
    </source>
</evidence>
<dbReference type="SUPFAM" id="SSF51735">
    <property type="entry name" value="NAD(P)-binding Rossmann-fold domains"/>
    <property type="match status" value="2"/>
</dbReference>
<dbReference type="Gene3D" id="3.90.180.10">
    <property type="entry name" value="Medium-chain alcohol dehydrogenases, catalytic domain"/>
    <property type="match status" value="2"/>
</dbReference>
<dbReference type="InterPro" id="IPR013149">
    <property type="entry name" value="ADH-like_C"/>
</dbReference>
<dbReference type="KEGG" id="sus:Acid_7150"/>
<dbReference type="OrthoDB" id="9815825at2"/>
<keyword evidence="4" id="KW-0862">Zinc</keyword>